<dbReference type="SUPFAM" id="SSF53756">
    <property type="entry name" value="UDP-Glycosyltransferase/glycogen phosphorylase"/>
    <property type="match status" value="1"/>
</dbReference>
<dbReference type="InterPro" id="IPR007235">
    <property type="entry name" value="Glyco_trans_28_C"/>
</dbReference>
<keyword evidence="3" id="KW-1185">Reference proteome</keyword>
<evidence type="ECO:0000259" key="1">
    <source>
        <dbReference type="Pfam" id="PF04101"/>
    </source>
</evidence>
<sequence>MATWLIYALGGGWGHLNRAIALGRQAAPQHHVRILTNSPYAPWVETQLHQIACSPSVVSNLSLQILPTASFTETRHQVQRIIQNKNYDCLIVDTFPRGLGGELVDCLPSLSSIPTILIHRDIDPAYVQAKQVGQFVEAYYDTILIPGEGDDVPFADFPQAVHTEPWVILNAPELPPVLPTEKPTLVVVAAGNLEEMAFWGQLMVRLQATFSEANCRCLAYTCPPGCPPHLWIQQWPGLPILHQADVVIGGAGYNTVFECHALGKPLIAIAWPRQYDQQRRRGQQWATLVETPQAAIDAVKDLLQASRNPNQIQLYRNGIGDAIAIIDKTYSAP</sequence>
<organism evidence="2 3">
    <name type="scientific">Acaryochloris marina (strain MBIC 11017)</name>
    <dbReference type="NCBI Taxonomy" id="329726"/>
    <lineage>
        <taxon>Bacteria</taxon>
        <taxon>Bacillati</taxon>
        <taxon>Cyanobacteriota</taxon>
        <taxon>Cyanophyceae</taxon>
        <taxon>Acaryochloridales</taxon>
        <taxon>Acaryochloridaceae</taxon>
        <taxon>Acaryochloris</taxon>
    </lineage>
</organism>
<dbReference type="Proteomes" id="UP000000268">
    <property type="component" value="Chromosome"/>
</dbReference>
<dbReference type="EMBL" id="CP000828">
    <property type="protein sequence ID" value="ABW27483.1"/>
    <property type="molecule type" value="Genomic_DNA"/>
</dbReference>
<dbReference type="AlphaFoldDB" id="B0C492"/>
<dbReference type="KEGG" id="amr:AM1_2475"/>
<name>B0C492_ACAM1</name>
<feature type="domain" description="Glycosyl transferase family 28 C-terminal" evidence="1">
    <location>
        <begin position="240"/>
        <end position="278"/>
    </location>
</feature>
<dbReference type="eggNOG" id="COG4671">
    <property type="taxonomic scope" value="Bacteria"/>
</dbReference>
<accession>B0C492</accession>
<dbReference type="Pfam" id="PF04101">
    <property type="entry name" value="Glyco_tran_28_C"/>
    <property type="match status" value="1"/>
</dbReference>
<dbReference type="Gene3D" id="3.40.50.2000">
    <property type="entry name" value="Glycogen Phosphorylase B"/>
    <property type="match status" value="1"/>
</dbReference>
<protein>
    <recommendedName>
        <fullName evidence="1">Glycosyl transferase family 28 C-terminal domain-containing protein</fullName>
    </recommendedName>
</protein>
<dbReference type="OrthoDB" id="9813876at2"/>
<dbReference type="RefSeq" id="WP_012162946.1">
    <property type="nucleotide sequence ID" value="NC_009925.1"/>
</dbReference>
<dbReference type="HOGENOM" id="CLU_791851_0_0_3"/>
<proteinExistence type="predicted"/>
<dbReference type="STRING" id="329726.AM1_2475"/>
<evidence type="ECO:0000313" key="2">
    <source>
        <dbReference type="EMBL" id="ABW27483.1"/>
    </source>
</evidence>
<evidence type="ECO:0000313" key="3">
    <source>
        <dbReference type="Proteomes" id="UP000000268"/>
    </source>
</evidence>
<gene>
    <name evidence="2" type="ordered locus">AM1_2475</name>
</gene>
<reference evidence="2 3" key="1">
    <citation type="journal article" date="2008" name="Proc. Natl. Acad. Sci. U.S.A.">
        <title>Niche adaptation and genome expansion in the chlorophyll d-producing cyanobacterium Acaryochloris marina.</title>
        <authorList>
            <person name="Swingley W.D."/>
            <person name="Chen M."/>
            <person name="Cheung P.C."/>
            <person name="Conrad A.L."/>
            <person name="Dejesa L.C."/>
            <person name="Hao J."/>
            <person name="Honchak B.M."/>
            <person name="Karbach L.E."/>
            <person name="Kurdoglu A."/>
            <person name="Lahiri S."/>
            <person name="Mastrian S.D."/>
            <person name="Miyashita H."/>
            <person name="Page L."/>
            <person name="Ramakrishna P."/>
            <person name="Satoh S."/>
            <person name="Sattley W.M."/>
            <person name="Shimada Y."/>
            <person name="Taylor H.L."/>
            <person name="Tomo T."/>
            <person name="Tsuchiya T."/>
            <person name="Wang Z.T."/>
            <person name="Raymond J."/>
            <person name="Mimuro M."/>
            <person name="Blankenship R.E."/>
            <person name="Touchman J.W."/>
        </authorList>
    </citation>
    <scope>NUCLEOTIDE SEQUENCE [LARGE SCALE GENOMIC DNA]</scope>
    <source>
        <strain evidence="3">MBIC 11017</strain>
    </source>
</reference>
<dbReference type="GO" id="GO:0016758">
    <property type="term" value="F:hexosyltransferase activity"/>
    <property type="evidence" value="ECO:0007669"/>
    <property type="project" value="InterPro"/>
</dbReference>